<feature type="region of interest" description="Disordered" evidence="1">
    <location>
        <begin position="1"/>
        <end position="88"/>
    </location>
</feature>
<reference evidence="2" key="1">
    <citation type="journal article" date="2020" name="Phytopathology">
        <title>Genome sequence of the chestnut blight fungus Cryphonectria parasitica EP155: A fundamental resource for an archetypical invasive plant pathogen.</title>
        <authorList>
            <person name="Crouch J.A."/>
            <person name="Dawe A."/>
            <person name="Aerts A."/>
            <person name="Barry K."/>
            <person name="Churchill A.C.L."/>
            <person name="Grimwood J."/>
            <person name="Hillman B."/>
            <person name="Milgroom M.G."/>
            <person name="Pangilinan J."/>
            <person name="Smith M."/>
            <person name="Salamov A."/>
            <person name="Schmutz J."/>
            <person name="Yadav J."/>
            <person name="Grigoriev I.V."/>
            <person name="Nuss D."/>
        </authorList>
    </citation>
    <scope>NUCLEOTIDE SEQUENCE</scope>
    <source>
        <strain evidence="2">EP155</strain>
    </source>
</reference>
<dbReference type="Proteomes" id="UP000803844">
    <property type="component" value="Unassembled WGS sequence"/>
</dbReference>
<protein>
    <submittedName>
        <fullName evidence="2">Uncharacterized protein</fullName>
    </submittedName>
</protein>
<feature type="compositionally biased region" description="Low complexity" evidence="1">
    <location>
        <begin position="33"/>
        <end position="44"/>
    </location>
</feature>
<sequence length="88" mass="8948">SSPAASTHAGIIACRRSPWPSATSADAWNGSTPSSSRSSARRPAIGPTGCRWEAGRVPRRDPGGQGAQEDDDQGQEPGGCCGKSLGLV</sequence>
<evidence type="ECO:0000256" key="1">
    <source>
        <dbReference type="SAM" id="MobiDB-lite"/>
    </source>
</evidence>
<comment type="caution">
    <text evidence="2">The sequence shown here is derived from an EMBL/GenBank/DDBJ whole genome shotgun (WGS) entry which is preliminary data.</text>
</comment>
<feature type="compositionally biased region" description="Basic and acidic residues" evidence="1">
    <location>
        <begin position="53"/>
        <end position="62"/>
    </location>
</feature>
<accession>A0A9P4YCW1</accession>
<name>A0A9P4YCW1_CRYP1</name>
<dbReference type="EMBL" id="MU032344">
    <property type="protein sequence ID" value="KAF3770562.1"/>
    <property type="molecule type" value="Genomic_DNA"/>
</dbReference>
<gene>
    <name evidence="2" type="ORF">M406DRAFT_354503</name>
</gene>
<organism evidence="2 3">
    <name type="scientific">Cryphonectria parasitica (strain ATCC 38755 / EP155)</name>
    <dbReference type="NCBI Taxonomy" id="660469"/>
    <lineage>
        <taxon>Eukaryota</taxon>
        <taxon>Fungi</taxon>
        <taxon>Dikarya</taxon>
        <taxon>Ascomycota</taxon>
        <taxon>Pezizomycotina</taxon>
        <taxon>Sordariomycetes</taxon>
        <taxon>Sordariomycetidae</taxon>
        <taxon>Diaporthales</taxon>
        <taxon>Cryphonectriaceae</taxon>
        <taxon>Cryphonectria-Endothia species complex</taxon>
        <taxon>Cryphonectria</taxon>
    </lineage>
</organism>
<dbReference type="RefSeq" id="XP_040781523.1">
    <property type="nucleotide sequence ID" value="XM_040922935.1"/>
</dbReference>
<evidence type="ECO:0000313" key="3">
    <source>
        <dbReference type="Proteomes" id="UP000803844"/>
    </source>
</evidence>
<keyword evidence="3" id="KW-1185">Reference proteome</keyword>
<proteinExistence type="predicted"/>
<feature type="non-terminal residue" evidence="2">
    <location>
        <position position="1"/>
    </location>
</feature>
<feature type="compositionally biased region" description="Polar residues" evidence="1">
    <location>
        <begin position="20"/>
        <end position="32"/>
    </location>
</feature>
<dbReference type="AlphaFoldDB" id="A0A9P4YCW1"/>
<dbReference type="GeneID" id="63840064"/>
<evidence type="ECO:0000313" key="2">
    <source>
        <dbReference type="EMBL" id="KAF3770562.1"/>
    </source>
</evidence>